<dbReference type="EMBL" id="AOHZ01000014">
    <property type="protein sequence ID" value="ELY61204.1"/>
    <property type="molecule type" value="Genomic_DNA"/>
</dbReference>
<accession>L9XHI5</accession>
<comment type="caution">
    <text evidence="2">The sequence shown here is derived from an EMBL/GenBank/DDBJ whole genome shotgun (WGS) entry which is preliminary data.</text>
</comment>
<dbReference type="Gene3D" id="3.60.15.10">
    <property type="entry name" value="Ribonuclease Z/Hydroxyacylglutathione hydrolase-like"/>
    <property type="match status" value="1"/>
</dbReference>
<dbReference type="CDD" id="cd07725">
    <property type="entry name" value="TTHA1429-like_MBL-fold"/>
    <property type="match status" value="1"/>
</dbReference>
<dbReference type="Proteomes" id="UP000011602">
    <property type="component" value="Unassembled WGS sequence"/>
</dbReference>
<name>L9XHI5_9EURY</name>
<dbReference type="InterPro" id="IPR001279">
    <property type="entry name" value="Metallo-B-lactamas"/>
</dbReference>
<organism evidence="2 3">
    <name type="scientific">Natronolimnohabitans innermongolicus JCM 12255</name>
    <dbReference type="NCBI Taxonomy" id="1227499"/>
    <lineage>
        <taxon>Archaea</taxon>
        <taxon>Methanobacteriati</taxon>
        <taxon>Methanobacteriota</taxon>
        <taxon>Stenosarchaea group</taxon>
        <taxon>Halobacteria</taxon>
        <taxon>Halobacteriales</taxon>
        <taxon>Natrialbaceae</taxon>
        <taxon>Natronolimnohabitans</taxon>
    </lineage>
</organism>
<gene>
    <name evidence="2" type="ORF">C493_02783</name>
</gene>
<dbReference type="PANTHER" id="PTHR23131">
    <property type="entry name" value="ENDORIBONUCLEASE LACTB2"/>
    <property type="match status" value="1"/>
</dbReference>
<dbReference type="PANTHER" id="PTHR23131:SF4">
    <property type="entry name" value="METALLO-BETA-LACTAMASE SUPERFAMILY POTEIN"/>
    <property type="match status" value="1"/>
</dbReference>
<dbReference type="SUPFAM" id="SSF56281">
    <property type="entry name" value="Metallo-hydrolase/oxidoreductase"/>
    <property type="match status" value="1"/>
</dbReference>
<sequence>MDRIRLGNDEFEGRNNAYVLAEDGGDGLALVDTGLATPDVREDLRDGLAERGYDFADVDDIVLTHFHVDHAGLAGEIQAASDATVYVHEADAPLVEGDADAYDAIERRRRDLLERWGVPEESRAELAEFMELAEHLEGEPADATPIEGGTVLEVGGRTLETIHAPGHAAGHCCFEICDASGTHREGGAVAGSGGEAFVGDALLPVYTPNVGGADVRIDRPLERYYETLERLAEREYDRVWPGHREPIAEPTARAREIIAHHRERSEKILEILREHGPADAWTVSDHLFGDLEGIHIVHGPGEAYAHLDHLEHEGVLDVDDGIYRLVDAGAEADAIGVSENRR</sequence>
<dbReference type="STRING" id="1227499.C493_02783"/>
<dbReference type="SMART" id="SM00849">
    <property type="entry name" value="Lactamase_B"/>
    <property type="match status" value="1"/>
</dbReference>
<dbReference type="eggNOG" id="arCOG00498">
    <property type="taxonomic scope" value="Archaea"/>
</dbReference>
<dbReference type="RefSeq" id="WP_007257867.1">
    <property type="nucleotide sequence ID" value="NZ_AOHZ01000014.1"/>
</dbReference>
<dbReference type="Pfam" id="PF00753">
    <property type="entry name" value="Lactamase_B"/>
    <property type="match status" value="1"/>
</dbReference>
<evidence type="ECO:0000313" key="2">
    <source>
        <dbReference type="EMBL" id="ELY61204.1"/>
    </source>
</evidence>
<dbReference type="InterPro" id="IPR036866">
    <property type="entry name" value="RibonucZ/Hydroxyglut_hydro"/>
</dbReference>
<keyword evidence="3" id="KW-1185">Reference proteome</keyword>
<evidence type="ECO:0000259" key="1">
    <source>
        <dbReference type="SMART" id="SM00849"/>
    </source>
</evidence>
<dbReference type="PATRIC" id="fig|1227499.3.peg.571"/>
<feature type="domain" description="Metallo-beta-lactamase" evidence="1">
    <location>
        <begin position="14"/>
        <end position="243"/>
    </location>
</feature>
<proteinExistence type="predicted"/>
<dbReference type="OrthoDB" id="205181at2157"/>
<dbReference type="InterPro" id="IPR050662">
    <property type="entry name" value="Sec-metab_biosynth-thioest"/>
</dbReference>
<evidence type="ECO:0000313" key="3">
    <source>
        <dbReference type="Proteomes" id="UP000011602"/>
    </source>
</evidence>
<protein>
    <submittedName>
        <fullName evidence="2">Beta-lactamase</fullName>
    </submittedName>
</protein>
<dbReference type="AlphaFoldDB" id="L9XHI5"/>
<reference evidence="2 3" key="1">
    <citation type="journal article" date="2014" name="PLoS Genet.">
        <title>Phylogenetically driven sequencing of extremely halophilic archaea reveals strategies for static and dynamic osmo-response.</title>
        <authorList>
            <person name="Becker E.A."/>
            <person name="Seitzer P.M."/>
            <person name="Tritt A."/>
            <person name="Larsen D."/>
            <person name="Krusor M."/>
            <person name="Yao A.I."/>
            <person name="Wu D."/>
            <person name="Madern D."/>
            <person name="Eisen J.A."/>
            <person name="Darling A.E."/>
            <person name="Facciotti M.T."/>
        </authorList>
    </citation>
    <scope>NUCLEOTIDE SEQUENCE [LARGE SCALE GENOMIC DNA]</scope>
    <source>
        <strain evidence="2 3">JCM 12255</strain>
    </source>
</reference>